<protein>
    <submittedName>
        <fullName evidence="1">Uncharacterized protein</fullName>
    </submittedName>
</protein>
<evidence type="ECO:0000313" key="2">
    <source>
        <dbReference type="Proteomes" id="UP001494588"/>
    </source>
</evidence>
<dbReference type="EMBL" id="JAZHGC010000204">
    <property type="protein sequence ID" value="MEM5292691.1"/>
    <property type="molecule type" value="Genomic_DNA"/>
</dbReference>
<name>A0ABU9QTB2_9BURK</name>
<keyword evidence="2" id="KW-1185">Reference proteome</keyword>
<proteinExistence type="predicted"/>
<comment type="caution">
    <text evidence="1">The sequence shown here is derived from an EMBL/GenBank/DDBJ whole genome shotgun (WGS) entry which is preliminary data.</text>
</comment>
<gene>
    <name evidence="1" type="ORF">V4C55_44680</name>
</gene>
<organism evidence="1 2">
    <name type="scientific">Paraburkholderia sabiae</name>
    <dbReference type="NCBI Taxonomy" id="273251"/>
    <lineage>
        <taxon>Bacteria</taxon>
        <taxon>Pseudomonadati</taxon>
        <taxon>Pseudomonadota</taxon>
        <taxon>Betaproteobacteria</taxon>
        <taxon>Burkholderiales</taxon>
        <taxon>Burkholderiaceae</taxon>
        <taxon>Paraburkholderia</taxon>
    </lineage>
</organism>
<feature type="non-terminal residue" evidence="1">
    <location>
        <position position="67"/>
    </location>
</feature>
<reference evidence="1 2" key="1">
    <citation type="submission" date="2024-01" db="EMBL/GenBank/DDBJ databases">
        <title>The diversity of rhizobia nodulating Mimosa spp. in eleven states of Brazil covering several biomes is determined by host plant, location, and edaphic factors.</title>
        <authorList>
            <person name="Rouws L."/>
            <person name="Barauna A."/>
            <person name="Beukes C."/>
            <person name="De Faria S.M."/>
            <person name="Gross E."/>
            <person name="Dos Reis Junior F.B."/>
            <person name="Simon M."/>
            <person name="Maluk M."/>
            <person name="Odee D.W."/>
            <person name="Kenicer G."/>
            <person name="Young J.P.W."/>
            <person name="Reis V.M."/>
            <person name="Zilli J."/>
            <person name="James E.K."/>
        </authorList>
    </citation>
    <scope>NUCLEOTIDE SEQUENCE [LARGE SCALE GENOMIC DNA]</scope>
    <source>
        <strain evidence="1 2">JPY77</strain>
    </source>
</reference>
<dbReference type="RefSeq" id="WP_342965556.1">
    <property type="nucleotide sequence ID" value="NZ_JAZHGC010000204.1"/>
</dbReference>
<dbReference type="Proteomes" id="UP001494588">
    <property type="component" value="Unassembled WGS sequence"/>
</dbReference>
<evidence type="ECO:0000313" key="1">
    <source>
        <dbReference type="EMBL" id="MEM5292691.1"/>
    </source>
</evidence>
<sequence>MGQFHIGANSKLDGQLCGQCAKLVGAERGEIDGQVHDIESARHTTHQEAKLFTCASPSHHGNGVIAG</sequence>
<accession>A0ABU9QTB2</accession>